<dbReference type="PANTHER" id="PTHR46205">
    <property type="entry name" value="LOQUACIOUS, ISOFORM B"/>
    <property type="match status" value="1"/>
</dbReference>
<dbReference type="SUPFAM" id="SSF54768">
    <property type="entry name" value="dsRNA-binding domain-like"/>
    <property type="match status" value="2"/>
</dbReference>
<dbReference type="Pfam" id="PF00035">
    <property type="entry name" value="dsrm"/>
    <property type="match status" value="2"/>
</dbReference>
<dbReference type="GO" id="GO:0035197">
    <property type="term" value="F:siRNA binding"/>
    <property type="evidence" value="ECO:0007669"/>
    <property type="project" value="TreeGrafter"/>
</dbReference>
<dbReference type="PROSITE" id="PS50137">
    <property type="entry name" value="DS_RBD"/>
    <property type="match status" value="2"/>
</dbReference>
<protein>
    <recommendedName>
        <fullName evidence="3">DRBM domain-containing protein</fullName>
    </recommendedName>
</protein>
<reference evidence="4" key="1">
    <citation type="submission" date="2021-03" db="EMBL/GenBank/DDBJ databases">
        <title>Chromosome level genome of the anhydrobiotic midge Polypedilum vanderplanki.</title>
        <authorList>
            <person name="Yoshida Y."/>
            <person name="Kikawada T."/>
            <person name="Gusev O."/>
        </authorList>
    </citation>
    <scope>NUCLEOTIDE SEQUENCE</scope>
    <source>
        <strain evidence="4">NIAS01</strain>
        <tissue evidence="4">Whole body or cell culture</tissue>
    </source>
</reference>
<dbReference type="GO" id="GO:0016442">
    <property type="term" value="C:RISC complex"/>
    <property type="evidence" value="ECO:0007669"/>
    <property type="project" value="TreeGrafter"/>
</dbReference>
<dbReference type="EMBL" id="JADBJN010000004">
    <property type="protein sequence ID" value="KAG5669237.1"/>
    <property type="molecule type" value="Genomic_DNA"/>
</dbReference>
<sequence>MNTKTPIMILRELCTKQKVPQPEFIEIDKEKLPENFSEPHLRFFMQVKALGKIAIGAGATKKSAEHSAAQKLLNLINCPDEVEENEEISINNVNVDYCSQLLDFCVQKNYHKPEIKEIESFGESHCPTFIFECKVDTICRRAQANNKKTAKQEAARNVLEIFRAMHPDDDKKVAEIKITKEDVNDEVNKKITTYMDLKKREKTNLMGVSISKRHEFFLNYKNEEIAKNLIEVLNENIEDKRKVEKLLETLKTEWDYEITDYKLSDDDQENRMKKFELFIDYKQFTVMLIEKEEELMNEILKYFTLMLTIPKNLDQKLDEKAVFGNIELNFVSI</sequence>
<name>A0A9J6BHF0_POLVA</name>
<dbReference type="GO" id="GO:0030422">
    <property type="term" value="P:siRNA processing"/>
    <property type="evidence" value="ECO:0007669"/>
    <property type="project" value="TreeGrafter"/>
</dbReference>
<dbReference type="GO" id="GO:0070920">
    <property type="term" value="P:regulation of regulatory ncRNA processing"/>
    <property type="evidence" value="ECO:0007669"/>
    <property type="project" value="TreeGrafter"/>
</dbReference>
<evidence type="ECO:0000256" key="1">
    <source>
        <dbReference type="ARBA" id="ARBA00022884"/>
    </source>
</evidence>
<feature type="domain" description="DRBM" evidence="3">
    <location>
        <begin position="96"/>
        <end position="164"/>
    </location>
</feature>
<dbReference type="SMART" id="SM00358">
    <property type="entry name" value="DSRM"/>
    <property type="match status" value="2"/>
</dbReference>
<dbReference type="OrthoDB" id="5961559at2759"/>
<dbReference type="GO" id="GO:0005737">
    <property type="term" value="C:cytoplasm"/>
    <property type="evidence" value="ECO:0007669"/>
    <property type="project" value="TreeGrafter"/>
</dbReference>
<dbReference type="Proteomes" id="UP001107558">
    <property type="component" value="Chromosome 4"/>
</dbReference>
<dbReference type="GO" id="GO:0003725">
    <property type="term" value="F:double-stranded RNA binding"/>
    <property type="evidence" value="ECO:0007669"/>
    <property type="project" value="TreeGrafter"/>
</dbReference>
<evidence type="ECO:0000313" key="5">
    <source>
        <dbReference type="Proteomes" id="UP001107558"/>
    </source>
</evidence>
<gene>
    <name evidence="4" type="ORF">PVAND_017129</name>
</gene>
<keyword evidence="5" id="KW-1185">Reference proteome</keyword>
<evidence type="ECO:0000259" key="3">
    <source>
        <dbReference type="PROSITE" id="PS50137"/>
    </source>
</evidence>
<feature type="domain" description="DRBM" evidence="3">
    <location>
        <begin position="5"/>
        <end position="78"/>
    </location>
</feature>
<dbReference type="GO" id="GO:0070578">
    <property type="term" value="C:RISC-loading complex"/>
    <property type="evidence" value="ECO:0007669"/>
    <property type="project" value="TreeGrafter"/>
</dbReference>
<dbReference type="InterPro" id="IPR014720">
    <property type="entry name" value="dsRBD_dom"/>
</dbReference>
<evidence type="ECO:0000313" key="4">
    <source>
        <dbReference type="EMBL" id="KAG5669237.1"/>
    </source>
</evidence>
<dbReference type="InterPro" id="IPR051247">
    <property type="entry name" value="RLC_Component"/>
</dbReference>
<dbReference type="GO" id="GO:0005634">
    <property type="term" value="C:nucleus"/>
    <property type="evidence" value="ECO:0007669"/>
    <property type="project" value="TreeGrafter"/>
</dbReference>
<dbReference type="AlphaFoldDB" id="A0A9J6BHF0"/>
<keyword evidence="1 2" id="KW-0694">RNA-binding</keyword>
<dbReference type="Gene3D" id="3.30.160.20">
    <property type="match status" value="2"/>
</dbReference>
<dbReference type="PANTHER" id="PTHR46205:SF4">
    <property type="entry name" value="LD06392P"/>
    <property type="match status" value="1"/>
</dbReference>
<evidence type="ECO:0000256" key="2">
    <source>
        <dbReference type="PROSITE-ProRule" id="PRU00266"/>
    </source>
</evidence>
<organism evidence="4 5">
    <name type="scientific">Polypedilum vanderplanki</name>
    <name type="common">Sleeping chironomid midge</name>
    <dbReference type="NCBI Taxonomy" id="319348"/>
    <lineage>
        <taxon>Eukaryota</taxon>
        <taxon>Metazoa</taxon>
        <taxon>Ecdysozoa</taxon>
        <taxon>Arthropoda</taxon>
        <taxon>Hexapoda</taxon>
        <taxon>Insecta</taxon>
        <taxon>Pterygota</taxon>
        <taxon>Neoptera</taxon>
        <taxon>Endopterygota</taxon>
        <taxon>Diptera</taxon>
        <taxon>Nematocera</taxon>
        <taxon>Chironomoidea</taxon>
        <taxon>Chironomidae</taxon>
        <taxon>Chironominae</taxon>
        <taxon>Polypedilum</taxon>
        <taxon>Polypedilum</taxon>
    </lineage>
</organism>
<comment type="caution">
    <text evidence="4">The sequence shown here is derived from an EMBL/GenBank/DDBJ whole genome shotgun (WGS) entry which is preliminary data.</text>
</comment>
<accession>A0A9J6BHF0</accession>
<proteinExistence type="predicted"/>